<evidence type="ECO:0000313" key="5">
    <source>
        <dbReference type="Proteomes" id="UP000268016"/>
    </source>
</evidence>
<dbReference type="Gene3D" id="3.40.190.170">
    <property type="entry name" value="Bacterial extracellular solute-binding protein, family 7"/>
    <property type="match status" value="1"/>
</dbReference>
<evidence type="ECO:0000313" key="4">
    <source>
        <dbReference type="EMBL" id="ROU03802.1"/>
    </source>
</evidence>
<dbReference type="AlphaFoldDB" id="A0A3N2R8I9"/>
<reference evidence="4 5" key="1">
    <citation type="submission" date="2018-10" db="EMBL/GenBank/DDBJ databases">
        <title>Histidinibacterium lentulum gen. nov., sp. nov., a marine bacterium from the culture broth of Picochlorum sp. 122.</title>
        <authorList>
            <person name="Wang G."/>
        </authorList>
    </citation>
    <scope>NUCLEOTIDE SEQUENCE [LARGE SCALE GENOMIC DNA]</scope>
    <source>
        <strain evidence="4 5">B17</strain>
    </source>
</reference>
<keyword evidence="5" id="KW-1185">Reference proteome</keyword>
<evidence type="ECO:0000256" key="1">
    <source>
        <dbReference type="ARBA" id="ARBA00004418"/>
    </source>
</evidence>
<sequence>MLDQNGAGELWEEKTMRLTPRAVSAAFIAGALALAAAPVTAQSLAEQWLDGELDYVGPEITYDGPPVTVTIAHFLSPNTPLTSILERGIERMEAETDGKLTARVFYNNSLHDAQRGGFEGVAAGISDLSTCYSWINPGGFNLQLGLQLPGLVNRATPMSHAIMQLYGEYFREDYEAQGVLFARSTTTQAQHLLTRDEPITSLADLQGMRMLASGAIATSTADALGAVPVPLTVAEYYSGFQQGVVDVMALHDAGLKLFRMDEIARARTLAYLWANPIEYCMNADFFYGLPDDLQDYFHLWLMRVNHAEAEIYFDGVAAEGVAALASIGVEETVMAPEDFAALQEAIAPVTEEWIAAQEAEGRPARQFVEDLRAKIAELEQLSNDELWMLTWEQPYPGLVD</sequence>
<dbReference type="OrthoDB" id="7822595at2"/>
<dbReference type="GO" id="GO:0055085">
    <property type="term" value="P:transmembrane transport"/>
    <property type="evidence" value="ECO:0007669"/>
    <property type="project" value="InterPro"/>
</dbReference>
<dbReference type="GO" id="GO:0042597">
    <property type="term" value="C:periplasmic space"/>
    <property type="evidence" value="ECO:0007669"/>
    <property type="project" value="UniProtKB-SubCell"/>
</dbReference>
<comment type="subcellular location">
    <subcellularLocation>
        <location evidence="1">Periplasm</location>
    </subcellularLocation>
</comment>
<dbReference type="EMBL" id="RDRB01000002">
    <property type="protein sequence ID" value="ROU03802.1"/>
    <property type="molecule type" value="Genomic_DNA"/>
</dbReference>
<dbReference type="Pfam" id="PF03480">
    <property type="entry name" value="DctP"/>
    <property type="match status" value="1"/>
</dbReference>
<organism evidence="4 5">
    <name type="scientific">Histidinibacterium lentulum</name>
    <dbReference type="NCBI Taxonomy" id="2480588"/>
    <lineage>
        <taxon>Bacteria</taxon>
        <taxon>Pseudomonadati</taxon>
        <taxon>Pseudomonadota</taxon>
        <taxon>Alphaproteobacteria</taxon>
        <taxon>Rhodobacterales</taxon>
        <taxon>Paracoccaceae</taxon>
        <taxon>Histidinibacterium</taxon>
    </lineage>
</organism>
<gene>
    <name evidence="4" type="ORF">EAT49_05785</name>
</gene>
<proteinExistence type="predicted"/>
<keyword evidence="2" id="KW-0732">Signal</keyword>
<dbReference type="InterPro" id="IPR038404">
    <property type="entry name" value="TRAP_DctP_sf"/>
</dbReference>
<dbReference type="NCBIfam" id="NF037995">
    <property type="entry name" value="TRAP_S1"/>
    <property type="match status" value="1"/>
</dbReference>
<name>A0A3N2R8I9_9RHOB</name>
<evidence type="ECO:0008006" key="6">
    <source>
        <dbReference type="Google" id="ProtNLM"/>
    </source>
</evidence>
<keyword evidence="3" id="KW-0574">Periplasm</keyword>
<evidence type="ECO:0000256" key="3">
    <source>
        <dbReference type="ARBA" id="ARBA00022764"/>
    </source>
</evidence>
<dbReference type="InterPro" id="IPR018389">
    <property type="entry name" value="DctP_fam"/>
</dbReference>
<dbReference type="PANTHER" id="PTHR33376:SF15">
    <property type="entry name" value="BLL6794 PROTEIN"/>
    <property type="match status" value="1"/>
</dbReference>
<evidence type="ECO:0000256" key="2">
    <source>
        <dbReference type="ARBA" id="ARBA00022729"/>
    </source>
</evidence>
<dbReference type="PANTHER" id="PTHR33376">
    <property type="match status" value="1"/>
</dbReference>
<dbReference type="Proteomes" id="UP000268016">
    <property type="component" value="Unassembled WGS sequence"/>
</dbReference>
<comment type="caution">
    <text evidence="4">The sequence shown here is derived from an EMBL/GenBank/DDBJ whole genome shotgun (WGS) entry which is preliminary data.</text>
</comment>
<protein>
    <recommendedName>
        <fullName evidence="6">C4-dicarboxylate ABC transporter substrate-binding protein</fullName>
    </recommendedName>
</protein>
<accession>A0A3N2R8I9</accession>